<dbReference type="OrthoDB" id="21449at2759"/>
<dbReference type="SUPFAM" id="SSF54695">
    <property type="entry name" value="POZ domain"/>
    <property type="match status" value="1"/>
</dbReference>
<feature type="region of interest" description="Disordered" evidence="3">
    <location>
        <begin position="261"/>
        <end position="280"/>
    </location>
</feature>
<evidence type="ECO:0000259" key="4">
    <source>
        <dbReference type="PROSITE" id="PS50014"/>
    </source>
</evidence>
<dbReference type="GO" id="GO:0005634">
    <property type="term" value="C:nucleus"/>
    <property type="evidence" value="ECO:0007669"/>
    <property type="project" value="TreeGrafter"/>
</dbReference>
<keyword evidence="6" id="KW-1185">Reference proteome</keyword>
<dbReference type="PANTHER" id="PTHR22880:SF225">
    <property type="entry name" value="BROMODOMAIN-CONTAINING PROTEIN BET-1-RELATED"/>
    <property type="match status" value="1"/>
</dbReference>
<reference evidence="5 6" key="1">
    <citation type="submission" date="2014-02" db="EMBL/GenBank/DDBJ databases">
        <title>The genome sequence of Colletotrichum salicis CBS 607.94.</title>
        <authorList>
            <person name="Baroncelli R."/>
            <person name="Thon M.R."/>
        </authorList>
    </citation>
    <scope>NUCLEOTIDE SEQUENCE [LARGE SCALE GENOMIC DNA]</scope>
    <source>
        <strain evidence="5 6">CBS 607.94</strain>
    </source>
</reference>
<dbReference type="Proteomes" id="UP000070121">
    <property type="component" value="Unassembled WGS sequence"/>
</dbReference>
<dbReference type="InterPro" id="IPR001487">
    <property type="entry name" value="Bromodomain"/>
</dbReference>
<sequence>MDLRKLPAQATSSHGEPQKVLSFHTLPSRFILKVECVWSIHITVQARMSTDTPVAASNGIPEVATPEAKQEPTEEQEMPFSWLQPHPIFVIVLVGAEQKPFGLQKDFLCAKSKYYHEYFKGQKKVSDTIEHLVKLPQYTPEVFGLAQLFLFTGEVSEDVETFPSYEALIGVWKLGHELGIDGLCDTSLDAMKECRRLTENIPATPLLVRVWKDTPEGSTIRKLLLSWTAEYMRSSDLRADFAKSLPQEVLSELVVTMSSLENLPTPPTAPADTASAEPTPRKSVHYLEEDSDEEQGHMSKKNRRASAPLPASQNRDKAFSRAPPPPVRKAAAVAAAAAAPRQKPVIQKRRSIVSAPSGEITTEKKVEFCSDLLDRMLSGPGFWTRLVGPFKEPVDPNEDGVPDYLLKVKKPMDLNTVKLKMSQHQYQTEDEFAADVRQIFENCYTYWKKGDPMWVACEKFQRTFEDKYAQMHKNISKMLREPVD</sequence>
<dbReference type="SUPFAM" id="SSF47370">
    <property type="entry name" value="Bromodomain"/>
    <property type="match status" value="1"/>
</dbReference>
<dbReference type="PROSITE" id="PS50014">
    <property type="entry name" value="BROMODOMAIN_2"/>
    <property type="match status" value="1"/>
</dbReference>
<accession>A0A135S8C0</accession>
<organism evidence="5 6">
    <name type="scientific">Colletotrichum salicis</name>
    <dbReference type="NCBI Taxonomy" id="1209931"/>
    <lineage>
        <taxon>Eukaryota</taxon>
        <taxon>Fungi</taxon>
        <taxon>Dikarya</taxon>
        <taxon>Ascomycota</taxon>
        <taxon>Pezizomycotina</taxon>
        <taxon>Sordariomycetes</taxon>
        <taxon>Hypocreomycetidae</taxon>
        <taxon>Glomerellales</taxon>
        <taxon>Glomerellaceae</taxon>
        <taxon>Colletotrichum</taxon>
        <taxon>Colletotrichum acutatum species complex</taxon>
    </lineage>
</organism>
<protein>
    <recommendedName>
        <fullName evidence="4">Bromo domain-containing protein</fullName>
    </recommendedName>
</protein>
<evidence type="ECO:0000313" key="5">
    <source>
        <dbReference type="EMBL" id="KXH32091.1"/>
    </source>
</evidence>
<dbReference type="AlphaFoldDB" id="A0A135S8C0"/>
<proteinExistence type="predicted"/>
<comment type="caution">
    <text evidence="5">The sequence shown here is derived from an EMBL/GenBank/DDBJ whole genome shotgun (WGS) entry which is preliminary data.</text>
</comment>
<dbReference type="STRING" id="1209931.A0A135S8C0"/>
<dbReference type="PANTHER" id="PTHR22880">
    <property type="entry name" value="FALZ-RELATED BROMODOMAIN-CONTAINING PROTEINS"/>
    <property type="match status" value="1"/>
</dbReference>
<dbReference type="GO" id="GO:0006355">
    <property type="term" value="P:regulation of DNA-templated transcription"/>
    <property type="evidence" value="ECO:0007669"/>
    <property type="project" value="TreeGrafter"/>
</dbReference>
<evidence type="ECO:0000256" key="2">
    <source>
        <dbReference type="PROSITE-ProRule" id="PRU00035"/>
    </source>
</evidence>
<dbReference type="Gene3D" id="1.20.920.10">
    <property type="entry name" value="Bromodomain-like"/>
    <property type="match status" value="1"/>
</dbReference>
<evidence type="ECO:0000313" key="6">
    <source>
        <dbReference type="Proteomes" id="UP000070121"/>
    </source>
</evidence>
<dbReference type="PRINTS" id="PR00503">
    <property type="entry name" value="BROMODOMAIN"/>
</dbReference>
<dbReference type="EMBL" id="JFFI01002484">
    <property type="protein sequence ID" value="KXH32091.1"/>
    <property type="molecule type" value="Genomic_DNA"/>
</dbReference>
<gene>
    <name evidence="5" type="ORF">CSAL01_12341</name>
</gene>
<feature type="domain" description="Bromo" evidence="4">
    <location>
        <begin position="389"/>
        <end position="454"/>
    </location>
</feature>
<dbReference type="InterPro" id="IPR011333">
    <property type="entry name" value="SKP1/BTB/POZ_sf"/>
</dbReference>
<keyword evidence="1 2" id="KW-0103">Bromodomain</keyword>
<dbReference type="InterPro" id="IPR050935">
    <property type="entry name" value="Bromo_chromatin_reader"/>
</dbReference>
<dbReference type="GO" id="GO:0000785">
    <property type="term" value="C:chromatin"/>
    <property type="evidence" value="ECO:0007669"/>
    <property type="project" value="TreeGrafter"/>
</dbReference>
<name>A0A135S8C0_9PEZI</name>
<dbReference type="GO" id="GO:0006338">
    <property type="term" value="P:chromatin remodeling"/>
    <property type="evidence" value="ECO:0007669"/>
    <property type="project" value="TreeGrafter"/>
</dbReference>
<feature type="region of interest" description="Disordered" evidence="3">
    <location>
        <begin position="287"/>
        <end position="325"/>
    </location>
</feature>
<dbReference type="InterPro" id="IPR036427">
    <property type="entry name" value="Bromodomain-like_sf"/>
</dbReference>
<evidence type="ECO:0000256" key="3">
    <source>
        <dbReference type="SAM" id="MobiDB-lite"/>
    </source>
</evidence>
<dbReference type="SMART" id="SM00297">
    <property type="entry name" value="BROMO"/>
    <property type="match status" value="1"/>
</dbReference>
<evidence type="ECO:0000256" key="1">
    <source>
        <dbReference type="ARBA" id="ARBA00023117"/>
    </source>
</evidence>
<dbReference type="Gene3D" id="3.30.710.10">
    <property type="entry name" value="Potassium Channel Kv1.1, Chain A"/>
    <property type="match status" value="1"/>
</dbReference>
<dbReference type="Pfam" id="PF00439">
    <property type="entry name" value="Bromodomain"/>
    <property type="match status" value="1"/>
</dbReference>